<sequence length="2512" mass="287445">MYRPHKVQHIEQIPNIKEKQDTMSISLYLVGSLIIALVFIIFPRLIKSNSKLPPSPPKLPIIGNLHELGELPHQSLWRLSRKYGPVMHLKLGAIPTVVVSTPDTARQALKVFDLNCCSRPPLAGSGKLSYDYKDIAFSPYNEYWKEVRKLAVQQLFSNRQVNLIQPIEDEEVKYLMDSLAKAASQNNPVNLGDKLLALTVSVVCRASFGVVFQETVLNNDSFNKLIREAFEILGSFCASNFFPYAGWFYDWLTGLQGRRGEVVRGLDAFYEEMIGTHRQEKKEGSEDFVDMLLRLTKEEAVLGNDKLTRNHIKAILMNVLLAGIDTSAVSMVWTMAELVRNPRVMKKVQSEIRDHVKHKGSITFDSIDQLPYLKMVIKETWRLHPVAPLLLPSEVISEFQINGYTIQPKTHLHVNVWAIGRDPDTWKDPEIFLPERFMDSNIDAKGQNFELLTFGSGRRMCPGVYMGTSMVEFLLRIYTENISVSDGYVNIPIFCLANMLYHFDWKLPEGMSVEDVDMEEAPGLTVTMKNGLLLVPMKQQLRKPPSPPGYPIIGNLHQLGVLPHQSLWTLSKKYGPVMLLNLGKVPMVILSSVETAKQALRDHDIHCCSRPTAAGLRELSYNNLDIAFSPFSEYWKDVRKLAVKELFSTKQVHSIKPIMDEQVKKLIDSVAESASQKIPININKTFLDLTKRVVCKAAFGVSFEGTGINSDGFNKLVREAFEMLGSFSAADFIPYVGWIIDQFTGLKGRRERSVRDLDAFYEYVIGLHKEEKKQGREDFVDLLLRLEKEGTVLENDNLTRNHIKAILMNIVLGGVETSAVTLTWAMTELARNPRVMKKVQSEIRNQMGNKSIISFDDTDKLTYLKTVIKETWRLHPPVPLLSPREAMSEFEINGYTIHAKTRLHVNIWAIGRDPDTWKDPEEFFPERFMDNSIDAKGLNFELLPFGSGRRICPAMFMGTTMVEFGLANMLHNFDWKLPEGIMVEDIDMEESPGLIICLKLFKQSNPKLPPSPPTLPIIGNLHQLGELPHQSLRRLSKKYGPVIFMKLGTVPMIVVSTPDTARQALRVFDLNCCSRPSLAGSRKLSYNYKDIAFSPFDDYWKEIRKLSVQELFNIKRVHSIQPIKYEEMRKLMTSLAESASKKSIVNMSEKLLSLTAGVVCRASFGVSFQDTVLDSKRFNELVPEALEILGSFSASDFYPYVGWILDRFTGLHKRRERSAQDLDAFCEQMIDLHLKKGKEENEDFVDLLMKLEKEKVVLGQAKFTRNNIKALLINILLAGIDTSAITMTWAMAELSRNPRLMKKVQSEIREKYGDKELISLEETEELEYMKMVIKETWRLHPTTPLLLPRQVMTEFEIDGYKIPVNTRLQVNVWAIGRDPDAWKDPEEFIPERFMDSNINVKGQNFELLPFGSGRRMCPAIYMGTKMVEFGLANLLNRFDWELPQGMKCEDVKMEEAPGLTIYKKHDLLLVPVRYFTRVRTRLCLNLSKLIFIAVNDTVTLYEWTLTYVSVVRKPFKFNNHQKQNTKERTTKTMSIILYFFSFLLFSLIFVKKIKESRQNLPPSPPKFPIIGNLHQLRGLLHRCLHDISKKHGPVLLLRLGFVQMVVISSSEAAEEALKTHDLECCTRPKTNASWTFSRDGQNIAFAPYGEAWRELRKLSVLNFFSAKKVRSFRYIREEENDLMVKKLKELAQRKSPVDLSQTLFCLAGSIIFRAAFGQRFEENKHVDKERIKELMFEVQRTASLSSSDLLPAGLGWFMYYLSGQHRRVSQVFVEVDTLLNHIIDDHLKNPEDKTNKDRPDIVDSILDIMHKQEQDDSFKINFDNLKGIMQDIYLAGVDTSAITMIWAMAELVRNPRVMKKAQDEIRTCFGIKQKERIEEEDVDKLQYLKLVIKETLRLHPAAPLLLPRETMSQIKIQGYDIPPKTLLVVNAWSIGRDPKHWEDPEEFIPERFIDCPVDYKGQSFEMLPFGSGRRMCPGMASAIATVELGLLNLLYYFDWRLPEEETDIDMEEAGDTTVIKKVPLELLPVLHEKKFKTSKLNHPPGPRKLPIIGNLHNLEGLPHKCLQNLSKIYGPVMKLHFGFVPIVIISSKQAAEEVLKTHDLDCCSRPETVATKKISYNFKDIGFAPYGEEWRSLRKLAVMELLNLKKLNSFRYIREEENDLFVKKLSEASVKHFPVNLTKALFTLIASIVCRLAFGQNLHESEFIDEDGMEELASRSEKLQGEFAFSNYFPGGWIVDRITGQSKNLEGLFSELDGFFNQVLDEHLKPGRIVLESPDVVDVMIDMMNKQGEDGHFQLTTDHIKGVISDIFLAGVNTSATTILWAMTELIKNPSVMKKVQEEVRTVLGEKKEKITEQDLNQLSYFKLVIKETFRLHPTAPLLVPRETMSPIKIQGYDILKKNQIMINVYAIARDPKTWENPDEFKPERFADSCIDYRGLNFELLPFGSGRRICPGMTMGIAMVELGLLNLLYFFDWVLPEGTTVKDIDMDEEGALIIGKKVPLELVPTRQH</sequence>
<evidence type="ECO:0000313" key="9">
    <source>
        <dbReference type="EMBL" id="KAH0923890.1"/>
    </source>
</evidence>
<dbReference type="InterPro" id="IPR017972">
    <property type="entry name" value="Cyt_P450_CS"/>
</dbReference>
<name>A0ABQ8D5Y0_BRANA</name>
<dbReference type="PRINTS" id="PR00463">
    <property type="entry name" value="EP450I"/>
</dbReference>
<keyword evidence="3" id="KW-0349">Heme</keyword>
<evidence type="ECO:0000256" key="5">
    <source>
        <dbReference type="ARBA" id="ARBA00023002"/>
    </source>
</evidence>
<evidence type="ECO:0008006" key="11">
    <source>
        <dbReference type="Google" id="ProtNLM"/>
    </source>
</evidence>
<dbReference type="PANTHER" id="PTHR47955:SF19">
    <property type="entry name" value="CYTOCHROME P450 71A9-LIKE ISOFORM X1"/>
    <property type="match status" value="1"/>
</dbReference>
<feature type="transmembrane region" description="Helical" evidence="8">
    <location>
        <begin position="25"/>
        <end position="46"/>
    </location>
</feature>
<keyword evidence="10" id="KW-1185">Reference proteome</keyword>
<evidence type="ECO:0000256" key="8">
    <source>
        <dbReference type="SAM" id="Phobius"/>
    </source>
</evidence>
<dbReference type="InterPro" id="IPR036396">
    <property type="entry name" value="Cyt_P450_sf"/>
</dbReference>
<gene>
    <name evidence="9" type="ORF">HID58_023908</name>
</gene>
<keyword evidence="5" id="KW-0560">Oxidoreductase</keyword>
<keyword evidence="8" id="KW-0472">Membrane</keyword>
<dbReference type="CDD" id="cd11072">
    <property type="entry name" value="CYP71-like"/>
    <property type="match status" value="5"/>
</dbReference>
<evidence type="ECO:0000256" key="3">
    <source>
        <dbReference type="ARBA" id="ARBA00022617"/>
    </source>
</evidence>
<accession>A0ABQ8D5Y0</accession>
<dbReference type="PANTHER" id="PTHR47955">
    <property type="entry name" value="CYTOCHROME P450 FAMILY 71 PROTEIN"/>
    <property type="match status" value="1"/>
</dbReference>
<feature type="transmembrane region" description="Helical" evidence="8">
    <location>
        <begin position="1532"/>
        <end position="1550"/>
    </location>
</feature>
<dbReference type="Pfam" id="PF00067">
    <property type="entry name" value="p450"/>
    <property type="match status" value="5"/>
</dbReference>
<proteinExistence type="inferred from homology"/>
<keyword evidence="8" id="KW-1133">Transmembrane helix</keyword>
<evidence type="ECO:0000256" key="2">
    <source>
        <dbReference type="ARBA" id="ARBA00010617"/>
    </source>
</evidence>
<dbReference type="Proteomes" id="UP000824890">
    <property type="component" value="Unassembled WGS sequence"/>
</dbReference>
<keyword evidence="7" id="KW-0503">Monooxygenase</keyword>
<evidence type="ECO:0000256" key="4">
    <source>
        <dbReference type="ARBA" id="ARBA00022723"/>
    </source>
</evidence>
<protein>
    <recommendedName>
        <fullName evidence="11">Cytochrome P450</fullName>
    </recommendedName>
</protein>
<dbReference type="PROSITE" id="PS00086">
    <property type="entry name" value="CYTOCHROME_P450"/>
    <property type="match status" value="5"/>
</dbReference>
<dbReference type="PRINTS" id="PR00385">
    <property type="entry name" value="P450"/>
</dbReference>
<dbReference type="EMBL" id="JAGKQM010000006">
    <property type="protein sequence ID" value="KAH0923890.1"/>
    <property type="molecule type" value="Genomic_DNA"/>
</dbReference>
<reference evidence="9 10" key="1">
    <citation type="submission" date="2021-05" db="EMBL/GenBank/DDBJ databases">
        <title>Genome Assembly of Synthetic Allotetraploid Brassica napus Reveals Homoeologous Exchanges between Subgenomes.</title>
        <authorList>
            <person name="Davis J.T."/>
        </authorList>
    </citation>
    <scope>NUCLEOTIDE SEQUENCE [LARGE SCALE GENOMIC DNA]</scope>
    <source>
        <strain evidence="10">cv. Da-Ae</strain>
        <tissue evidence="9">Seedling</tissue>
    </source>
</reference>
<evidence type="ECO:0000256" key="1">
    <source>
        <dbReference type="ARBA" id="ARBA00001971"/>
    </source>
</evidence>
<comment type="caution">
    <text evidence="9">The sequence shown here is derived from an EMBL/GenBank/DDBJ whole genome shotgun (WGS) entry which is preliminary data.</text>
</comment>
<dbReference type="SUPFAM" id="SSF48264">
    <property type="entry name" value="Cytochrome P450"/>
    <property type="match status" value="5"/>
</dbReference>
<evidence type="ECO:0000256" key="6">
    <source>
        <dbReference type="ARBA" id="ARBA00023004"/>
    </source>
</evidence>
<evidence type="ECO:0000256" key="7">
    <source>
        <dbReference type="ARBA" id="ARBA00023033"/>
    </source>
</evidence>
<keyword evidence="8" id="KW-0812">Transmembrane</keyword>
<keyword evidence="6" id="KW-0408">Iron</keyword>
<keyword evidence="4" id="KW-0479">Metal-binding</keyword>
<evidence type="ECO:0000313" key="10">
    <source>
        <dbReference type="Proteomes" id="UP000824890"/>
    </source>
</evidence>
<dbReference type="Gene3D" id="1.10.630.10">
    <property type="entry name" value="Cytochrome P450"/>
    <property type="match status" value="5"/>
</dbReference>
<dbReference type="InterPro" id="IPR001128">
    <property type="entry name" value="Cyt_P450"/>
</dbReference>
<comment type="similarity">
    <text evidence="2">Belongs to the cytochrome P450 family.</text>
</comment>
<comment type="cofactor">
    <cofactor evidence="1">
        <name>heme</name>
        <dbReference type="ChEBI" id="CHEBI:30413"/>
    </cofactor>
</comment>
<organism evidence="9 10">
    <name type="scientific">Brassica napus</name>
    <name type="common">Rape</name>
    <dbReference type="NCBI Taxonomy" id="3708"/>
    <lineage>
        <taxon>Eukaryota</taxon>
        <taxon>Viridiplantae</taxon>
        <taxon>Streptophyta</taxon>
        <taxon>Embryophyta</taxon>
        <taxon>Tracheophyta</taxon>
        <taxon>Spermatophyta</taxon>
        <taxon>Magnoliopsida</taxon>
        <taxon>eudicotyledons</taxon>
        <taxon>Gunneridae</taxon>
        <taxon>Pentapetalae</taxon>
        <taxon>rosids</taxon>
        <taxon>malvids</taxon>
        <taxon>Brassicales</taxon>
        <taxon>Brassicaceae</taxon>
        <taxon>Brassiceae</taxon>
        <taxon>Brassica</taxon>
    </lineage>
</organism>
<dbReference type="InterPro" id="IPR002401">
    <property type="entry name" value="Cyt_P450_E_grp-I"/>
</dbReference>